<feature type="transmembrane region" description="Helical" evidence="3">
    <location>
        <begin position="60"/>
        <end position="82"/>
    </location>
</feature>
<dbReference type="EMBL" id="FN647746">
    <property type="protein sequence ID" value="CBJ28475.1"/>
    <property type="molecule type" value="Genomic_DNA"/>
</dbReference>
<gene>
    <name evidence="4" type="ORF">Esi_0106_0088</name>
</gene>
<protein>
    <submittedName>
        <fullName evidence="4">Hypothetical leucine rich repeat protein (Partial)</fullName>
    </submittedName>
</protein>
<keyword evidence="1" id="KW-0732">Signal</keyword>
<sequence length="213" mass="23932">MPSEDRAALVALFRSTGGTLWKHNAYWDTDAKLSQWYGVYVNQDGRVKELRLSRNNLKGILILLRTFLSMPAALLTVCLAFVQSPSHHKWFIELKVLVSSILWLIRRRLIVPSYASTDNINIGQAQPVPTKRFRPIPGALGALKELLYLRLSGNKFTGSIPARLGSLQKLQRLWLNDNQLAGPIPEALGALTELTNLLLSYNKLTAEHGCFRI</sequence>
<feature type="non-terminal residue" evidence="4">
    <location>
        <position position="213"/>
    </location>
</feature>
<keyword evidence="3" id="KW-1133">Transmembrane helix</keyword>
<dbReference type="EMBL" id="FN649755">
    <property type="protein sequence ID" value="CBJ28475.1"/>
    <property type="molecule type" value="Genomic_DNA"/>
</dbReference>
<evidence type="ECO:0000256" key="3">
    <source>
        <dbReference type="SAM" id="Phobius"/>
    </source>
</evidence>
<evidence type="ECO:0000313" key="5">
    <source>
        <dbReference type="Proteomes" id="UP000002630"/>
    </source>
</evidence>
<keyword evidence="5" id="KW-1185">Reference proteome</keyword>
<evidence type="ECO:0000256" key="2">
    <source>
        <dbReference type="ARBA" id="ARBA00022737"/>
    </source>
</evidence>
<dbReference type="AlphaFoldDB" id="D7FHA4"/>
<dbReference type="Pfam" id="PF00560">
    <property type="entry name" value="LRR_1"/>
    <property type="match status" value="2"/>
</dbReference>
<keyword evidence="3" id="KW-0812">Transmembrane</keyword>
<accession>D7FHA4</accession>
<reference evidence="4 5" key="1">
    <citation type="journal article" date="2010" name="Nature">
        <title>The Ectocarpus genome and the independent evolution of multicellularity in brown algae.</title>
        <authorList>
            <person name="Cock J.M."/>
            <person name="Sterck L."/>
            <person name="Rouze P."/>
            <person name="Scornet D."/>
            <person name="Allen A.E."/>
            <person name="Amoutzias G."/>
            <person name="Anthouard V."/>
            <person name="Artiguenave F."/>
            <person name="Aury J.M."/>
            <person name="Badger J.H."/>
            <person name="Beszteri B."/>
            <person name="Billiau K."/>
            <person name="Bonnet E."/>
            <person name="Bothwell J.H."/>
            <person name="Bowler C."/>
            <person name="Boyen C."/>
            <person name="Brownlee C."/>
            <person name="Carrano C.J."/>
            <person name="Charrier B."/>
            <person name="Cho G.Y."/>
            <person name="Coelho S.M."/>
            <person name="Collen J."/>
            <person name="Corre E."/>
            <person name="Da Silva C."/>
            <person name="Delage L."/>
            <person name="Delaroque N."/>
            <person name="Dittami S.M."/>
            <person name="Doulbeau S."/>
            <person name="Elias M."/>
            <person name="Farnham G."/>
            <person name="Gachon C.M."/>
            <person name="Gschloessl B."/>
            <person name="Heesch S."/>
            <person name="Jabbari K."/>
            <person name="Jubin C."/>
            <person name="Kawai H."/>
            <person name="Kimura K."/>
            <person name="Kloareg B."/>
            <person name="Kupper F.C."/>
            <person name="Lang D."/>
            <person name="Le Bail A."/>
            <person name="Leblanc C."/>
            <person name="Lerouge P."/>
            <person name="Lohr M."/>
            <person name="Lopez P.J."/>
            <person name="Martens C."/>
            <person name="Maumus F."/>
            <person name="Michel G."/>
            <person name="Miranda-Saavedra D."/>
            <person name="Morales J."/>
            <person name="Moreau H."/>
            <person name="Motomura T."/>
            <person name="Nagasato C."/>
            <person name="Napoli C.A."/>
            <person name="Nelson D.R."/>
            <person name="Nyvall-Collen P."/>
            <person name="Peters A.F."/>
            <person name="Pommier C."/>
            <person name="Potin P."/>
            <person name="Poulain J."/>
            <person name="Quesneville H."/>
            <person name="Read B."/>
            <person name="Rensing S.A."/>
            <person name="Ritter A."/>
            <person name="Rousvoal S."/>
            <person name="Samanta M."/>
            <person name="Samson G."/>
            <person name="Schroeder D.C."/>
            <person name="Segurens B."/>
            <person name="Strittmatter M."/>
            <person name="Tonon T."/>
            <person name="Tregear J.W."/>
            <person name="Valentin K."/>
            <person name="von Dassow P."/>
            <person name="Yamagishi T."/>
            <person name="Van de Peer Y."/>
            <person name="Wincker P."/>
        </authorList>
    </citation>
    <scope>NUCLEOTIDE SEQUENCE [LARGE SCALE GENOMIC DNA]</scope>
    <source>
        <strain evidence="5">Ec32 / CCAP1310/4</strain>
    </source>
</reference>
<dbReference type="FunFam" id="3.80.10.10:FF:000383">
    <property type="entry name" value="Leucine-rich repeat receptor protein kinase EMS1"/>
    <property type="match status" value="1"/>
</dbReference>
<dbReference type="InParanoid" id="D7FHA4"/>
<dbReference type="OrthoDB" id="73067at2759"/>
<dbReference type="Gene3D" id="3.80.10.10">
    <property type="entry name" value="Ribonuclease Inhibitor"/>
    <property type="match status" value="2"/>
</dbReference>
<dbReference type="SUPFAM" id="SSF52058">
    <property type="entry name" value="L domain-like"/>
    <property type="match status" value="1"/>
</dbReference>
<proteinExistence type="predicted"/>
<dbReference type="InterPro" id="IPR001611">
    <property type="entry name" value="Leu-rich_rpt"/>
</dbReference>
<dbReference type="InterPro" id="IPR032675">
    <property type="entry name" value="LRR_dom_sf"/>
</dbReference>
<dbReference type="Proteomes" id="UP000002630">
    <property type="component" value="Linkage Group LG30"/>
</dbReference>
<evidence type="ECO:0000313" key="4">
    <source>
        <dbReference type="EMBL" id="CBJ28475.1"/>
    </source>
</evidence>
<dbReference type="PANTHER" id="PTHR47988">
    <property type="entry name" value="SOMATIC EMBRYOGENESIS RECEPTOR KINASE 1"/>
    <property type="match status" value="1"/>
</dbReference>
<keyword evidence="3" id="KW-0472">Membrane</keyword>
<evidence type="ECO:0000256" key="1">
    <source>
        <dbReference type="ARBA" id="ARBA00022729"/>
    </source>
</evidence>
<keyword evidence="2" id="KW-0677">Repeat</keyword>
<organism evidence="4 5">
    <name type="scientific">Ectocarpus siliculosus</name>
    <name type="common">Brown alga</name>
    <name type="synonym">Conferva siliculosa</name>
    <dbReference type="NCBI Taxonomy" id="2880"/>
    <lineage>
        <taxon>Eukaryota</taxon>
        <taxon>Sar</taxon>
        <taxon>Stramenopiles</taxon>
        <taxon>Ochrophyta</taxon>
        <taxon>PX clade</taxon>
        <taxon>Phaeophyceae</taxon>
        <taxon>Ectocarpales</taxon>
        <taxon>Ectocarpaceae</taxon>
        <taxon>Ectocarpus</taxon>
    </lineage>
</organism>
<name>D7FHA4_ECTSI</name>